<accession>A0ABV7DA72</accession>
<protein>
    <recommendedName>
        <fullName evidence="3">Phage regulatory protein CII (CP76)</fullName>
    </recommendedName>
</protein>
<name>A0ABV7DA72_9HYPH</name>
<evidence type="ECO:0008006" key="3">
    <source>
        <dbReference type="Google" id="ProtNLM"/>
    </source>
</evidence>
<reference evidence="2" key="1">
    <citation type="journal article" date="2019" name="Int. J. Syst. Evol. Microbiol.">
        <title>The Global Catalogue of Microorganisms (GCM) 10K type strain sequencing project: providing services to taxonomists for standard genome sequencing and annotation.</title>
        <authorList>
            <consortium name="The Broad Institute Genomics Platform"/>
            <consortium name="The Broad Institute Genome Sequencing Center for Infectious Disease"/>
            <person name="Wu L."/>
            <person name="Ma J."/>
        </authorList>
    </citation>
    <scope>NUCLEOTIDE SEQUENCE [LARGE SCALE GENOMIC DNA]</scope>
    <source>
        <strain evidence="2">KCTC 52677</strain>
    </source>
</reference>
<organism evidence="1 2">
    <name type="scientific">Shinella pollutisoli</name>
    <dbReference type="NCBI Taxonomy" id="2250594"/>
    <lineage>
        <taxon>Bacteria</taxon>
        <taxon>Pseudomonadati</taxon>
        <taxon>Pseudomonadota</taxon>
        <taxon>Alphaproteobacteria</taxon>
        <taxon>Hyphomicrobiales</taxon>
        <taxon>Rhizobiaceae</taxon>
        <taxon>Shinella</taxon>
    </lineage>
</organism>
<keyword evidence="2" id="KW-1185">Reference proteome</keyword>
<dbReference type="RefSeq" id="WP_257316074.1">
    <property type="nucleotide sequence ID" value="NZ_JANFDG010000016.1"/>
</dbReference>
<evidence type="ECO:0000313" key="1">
    <source>
        <dbReference type="EMBL" id="MFC3071511.1"/>
    </source>
</evidence>
<gene>
    <name evidence="1" type="ORF">ACFOHH_00155</name>
</gene>
<dbReference type="Proteomes" id="UP001595377">
    <property type="component" value="Unassembled WGS sequence"/>
</dbReference>
<sequence>MSDPFLYRVKAAQRDLIERCGGILRVETISGYSKSQVGRWNNPSDPDLMPVGAVRVLEADCGVALVTSVLAEANGRRLTDPETERAADVCVMLSHAELMRQAAELANGMAIAISDGQVTPTEAQTVDRLAAGLERAASDLRAALATIKARGGVPAGLRVVGDEGR</sequence>
<proteinExistence type="predicted"/>
<evidence type="ECO:0000313" key="2">
    <source>
        <dbReference type="Proteomes" id="UP001595377"/>
    </source>
</evidence>
<dbReference type="EMBL" id="JBHRSP010000001">
    <property type="protein sequence ID" value="MFC3071511.1"/>
    <property type="molecule type" value="Genomic_DNA"/>
</dbReference>
<comment type="caution">
    <text evidence="1">The sequence shown here is derived from an EMBL/GenBank/DDBJ whole genome shotgun (WGS) entry which is preliminary data.</text>
</comment>